<evidence type="ECO:0000313" key="3">
    <source>
        <dbReference type="Proteomes" id="UP000178735"/>
    </source>
</evidence>
<dbReference type="Proteomes" id="UP000178735">
    <property type="component" value="Unassembled WGS sequence"/>
</dbReference>
<evidence type="ECO:0000313" key="2">
    <source>
        <dbReference type="EMBL" id="OGM08614.1"/>
    </source>
</evidence>
<feature type="transmembrane region" description="Helical" evidence="1">
    <location>
        <begin position="88"/>
        <end position="105"/>
    </location>
</feature>
<keyword evidence="1" id="KW-0812">Transmembrane</keyword>
<evidence type="ECO:0008006" key="4">
    <source>
        <dbReference type="Google" id="ProtNLM"/>
    </source>
</evidence>
<sequence>MIYKLHPFLLVLYPFLQTLANNRMDVSFSQTLLPLAVVSVFAALFAAASYAFYKCSAKAAAVTSFFIFIFFSYGHIEDMVFNMFRNANDVILVFSALIIFAIAALKIKEASAHAINNANMVISAFAAALVFMPAFIIASDEHINYSHKAQLSGTFADAAFDADKLDRASLPNIFHVLLDEYGRQDVMNEIYKLDVSEFTDFLRKKGFFVADKSRCNYCYTDLSLLSTFNMDYLNKMVEKFDLAALSDRSIAAKKLIWDNAVFRTAKKAGYKIITFNSGELYTSITDADIHYSPFSGVYYNTFYINMLMNMTPLPVILSAAGANPFLFHDPAANHRKIVMLPFEKIGEIIDSANASGVPVLACLWVDSPHPPFVFDDAGNPIVALKKGAAAIDRWAIESEKDREDYIINYRKQLTFITRKAAGLIDQIIKNSKRPPVILLQSDHGPASRFDFEAIPSDPLTFKERFSVLNAYYFGGKPAASITAAGLHEAISPVNSFRIVFNLYFGANLKLLKDECFHSTWLAPYKFTNVSDR</sequence>
<feature type="transmembrane region" description="Helical" evidence="1">
    <location>
        <begin position="117"/>
        <end position="138"/>
    </location>
</feature>
<dbReference type="AlphaFoldDB" id="A0A1F7X0I1"/>
<name>A0A1F7X0I1_9BACT</name>
<dbReference type="EMBL" id="MGFH01000006">
    <property type="protein sequence ID" value="OGM08614.1"/>
    <property type="molecule type" value="Genomic_DNA"/>
</dbReference>
<feature type="transmembrane region" description="Helical" evidence="1">
    <location>
        <begin position="59"/>
        <end position="76"/>
    </location>
</feature>
<organism evidence="2 3">
    <name type="scientific">Candidatus Wallbacteria bacterium GWC2_49_35</name>
    <dbReference type="NCBI Taxonomy" id="1817813"/>
    <lineage>
        <taxon>Bacteria</taxon>
        <taxon>Candidatus Walliibacteriota</taxon>
    </lineage>
</organism>
<dbReference type="STRING" id="1817813.A2008_07540"/>
<protein>
    <recommendedName>
        <fullName evidence="4">Sulfatase N-terminal domain-containing protein</fullName>
    </recommendedName>
</protein>
<keyword evidence="1" id="KW-0472">Membrane</keyword>
<keyword evidence="1" id="KW-1133">Transmembrane helix</keyword>
<reference evidence="2 3" key="1">
    <citation type="journal article" date="2016" name="Nat. Commun.">
        <title>Thousands of microbial genomes shed light on interconnected biogeochemical processes in an aquifer system.</title>
        <authorList>
            <person name="Anantharaman K."/>
            <person name="Brown C.T."/>
            <person name="Hug L.A."/>
            <person name="Sharon I."/>
            <person name="Castelle C.J."/>
            <person name="Probst A.J."/>
            <person name="Thomas B.C."/>
            <person name="Singh A."/>
            <person name="Wilkins M.J."/>
            <person name="Karaoz U."/>
            <person name="Brodie E.L."/>
            <person name="Williams K.H."/>
            <person name="Hubbard S.S."/>
            <person name="Banfield J.F."/>
        </authorList>
    </citation>
    <scope>NUCLEOTIDE SEQUENCE [LARGE SCALE GENOMIC DNA]</scope>
</reference>
<evidence type="ECO:0000256" key="1">
    <source>
        <dbReference type="SAM" id="Phobius"/>
    </source>
</evidence>
<accession>A0A1F7X0I1</accession>
<proteinExistence type="predicted"/>
<dbReference type="Gene3D" id="3.40.720.10">
    <property type="entry name" value="Alkaline Phosphatase, subunit A"/>
    <property type="match status" value="1"/>
</dbReference>
<dbReference type="InterPro" id="IPR017850">
    <property type="entry name" value="Alkaline_phosphatase_core_sf"/>
</dbReference>
<feature type="transmembrane region" description="Helical" evidence="1">
    <location>
        <begin position="30"/>
        <end position="52"/>
    </location>
</feature>
<comment type="caution">
    <text evidence="2">The sequence shown here is derived from an EMBL/GenBank/DDBJ whole genome shotgun (WGS) entry which is preliminary data.</text>
</comment>
<gene>
    <name evidence="2" type="ORF">A2008_07540</name>
</gene>